<gene>
    <name evidence="1" type="ORF">A4A49_59595</name>
</gene>
<dbReference type="OMA" id="VEEVWHY"/>
<accession>A0A1J6KN26</accession>
<dbReference type="Proteomes" id="UP000187609">
    <property type="component" value="Unassembled WGS sequence"/>
</dbReference>
<comment type="caution">
    <text evidence="1">The sequence shown here is derived from an EMBL/GenBank/DDBJ whole genome shotgun (WGS) entry which is preliminary data.</text>
</comment>
<sequence length="179" mass="20398">MTDLGLLHYFLGLEVKQGEDGVFISQRKYAIDLLKRFNMLNCKTVPTPINVNEKLQLEDGTEKVDGSYFRSLVGGLIYLTHSRPDISFSVGVISRFMHKPLKHHLGAAKRILRYQKEATKIFCDNLSAIAMTKNPVFHGRSKHIDIRHHFIRELVAKGPIELKHCSTEEQATDILTKVL</sequence>
<dbReference type="SUPFAM" id="SSF56672">
    <property type="entry name" value="DNA/RNA polymerases"/>
    <property type="match status" value="1"/>
</dbReference>
<proteinExistence type="predicted"/>
<evidence type="ECO:0000313" key="2">
    <source>
        <dbReference type="Proteomes" id="UP000187609"/>
    </source>
</evidence>
<dbReference type="PANTHER" id="PTHR11439">
    <property type="entry name" value="GAG-POL-RELATED RETROTRANSPOSON"/>
    <property type="match status" value="1"/>
</dbReference>
<feature type="non-terminal residue" evidence="1">
    <location>
        <position position="179"/>
    </location>
</feature>
<evidence type="ECO:0000313" key="1">
    <source>
        <dbReference type="EMBL" id="OIT23111.1"/>
    </source>
</evidence>
<dbReference type="Gramene" id="OIT23111">
    <property type="protein sequence ID" value="OIT23111"/>
    <property type="gene ID" value="A4A49_59595"/>
</dbReference>
<dbReference type="STRING" id="49451.A0A1J6KN26"/>
<dbReference type="CDD" id="cd09272">
    <property type="entry name" value="RNase_HI_RT_Ty1"/>
    <property type="match status" value="1"/>
</dbReference>
<protein>
    <submittedName>
        <fullName evidence="1">Mitochondrial protein</fullName>
    </submittedName>
</protein>
<dbReference type="EMBL" id="MJEQ01003340">
    <property type="protein sequence ID" value="OIT23111.1"/>
    <property type="molecule type" value="Genomic_DNA"/>
</dbReference>
<dbReference type="PANTHER" id="PTHR11439:SF463">
    <property type="entry name" value="REVERSE TRANSCRIPTASE TY1_COPIA-TYPE DOMAIN-CONTAINING PROTEIN"/>
    <property type="match status" value="1"/>
</dbReference>
<name>A0A1J6KN26_NICAT</name>
<reference evidence="1" key="1">
    <citation type="submission" date="2016-11" db="EMBL/GenBank/DDBJ databases">
        <title>The genome of Nicotiana attenuata.</title>
        <authorList>
            <person name="Xu S."/>
            <person name="Brockmoeller T."/>
            <person name="Gaquerel E."/>
            <person name="Navarro A."/>
            <person name="Kuhl H."/>
            <person name="Gase K."/>
            <person name="Ling Z."/>
            <person name="Zhou W."/>
            <person name="Kreitzer C."/>
            <person name="Stanke M."/>
            <person name="Tang H."/>
            <person name="Lyons E."/>
            <person name="Pandey P."/>
            <person name="Pandey S.P."/>
            <person name="Timmermann B."/>
            <person name="Baldwin I.T."/>
        </authorList>
    </citation>
    <scope>NUCLEOTIDE SEQUENCE [LARGE SCALE GENOMIC DNA]</scope>
    <source>
        <strain evidence="1">UT</strain>
    </source>
</reference>
<keyword evidence="2" id="KW-1185">Reference proteome</keyword>
<dbReference type="AlphaFoldDB" id="A0A1J6KN26"/>
<organism evidence="1 2">
    <name type="scientific">Nicotiana attenuata</name>
    <name type="common">Coyote tobacco</name>
    <dbReference type="NCBI Taxonomy" id="49451"/>
    <lineage>
        <taxon>Eukaryota</taxon>
        <taxon>Viridiplantae</taxon>
        <taxon>Streptophyta</taxon>
        <taxon>Embryophyta</taxon>
        <taxon>Tracheophyta</taxon>
        <taxon>Spermatophyta</taxon>
        <taxon>Magnoliopsida</taxon>
        <taxon>eudicotyledons</taxon>
        <taxon>Gunneridae</taxon>
        <taxon>Pentapetalae</taxon>
        <taxon>asterids</taxon>
        <taxon>lamiids</taxon>
        <taxon>Solanales</taxon>
        <taxon>Solanaceae</taxon>
        <taxon>Nicotianoideae</taxon>
        <taxon>Nicotianeae</taxon>
        <taxon>Nicotiana</taxon>
    </lineage>
</organism>
<dbReference type="InterPro" id="IPR043502">
    <property type="entry name" value="DNA/RNA_pol_sf"/>
</dbReference>